<keyword evidence="5" id="KW-0297">G-protein coupled receptor</keyword>
<proteinExistence type="predicted"/>
<evidence type="ECO:0000259" key="10">
    <source>
        <dbReference type="PROSITE" id="PS50262"/>
    </source>
</evidence>
<dbReference type="EMBL" id="JAIZAY010000005">
    <property type="protein sequence ID" value="KAJ8041571.1"/>
    <property type="molecule type" value="Genomic_DNA"/>
</dbReference>
<evidence type="ECO:0000256" key="2">
    <source>
        <dbReference type="ARBA" id="ARBA00022475"/>
    </source>
</evidence>
<evidence type="ECO:0000313" key="12">
    <source>
        <dbReference type="Proteomes" id="UP001152320"/>
    </source>
</evidence>
<evidence type="ECO:0000313" key="11">
    <source>
        <dbReference type="EMBL" id="KAJ8041571.1"/>
    </source>
</evidence>
<dbReference type="CDD" id="cd00637">
    <property type="entry name" value="7tm_classA_rhodopsin-like"/>
    <property type="match status" value="1"/>
</dbReference>
<name>A0A9Q1CB62_HOLLE</name>
<keyword evidence="8" id="KW-0807">Transducer</keyword>
<keyword evidence="12" id="KW-1185">Reference proteome</keyword>
<dbReference type="GO" id="GO:0043410">
    <property type="term" value="P:positive regulation of MAPK cascade"/>
    <property type="evidence" value="ECO:0007669"/>
    <property type="project" value="TreeGrafter"/>
</dbReference>
<dbReference type="InterPro" id="IPR000276">
    <property type="entry name" value="GPCR_Rhodpsn"/>
</dbReference>
<reference evidence="11" key="1">
    <citation type="submission" date="2021-10" db="EMBL/GenBank/DDBJ databases">
        <title>Tropical sea cucumber genome reveals ecological adaptation and Cuvierian tubules defense mechanism.</title>
        <authorList>
            <person name="Chen T."/>
        </authorList>
    </citation>
    <scope>NUCLEOTIDE SEQUENCE</scope>
    <source>
        <strain evidence="11">Nanhai2018</strain>
        <tissue evidence="11">Muscle</tissue>
    </source>
</reference>
<evidence type="ECO:0000256" key="8">
    <source>
        <dbReference type="ARBA" id="ARBA00023224"/>
    </source>
</evidence>
<keyword evidence="2" id="KW-1003">Cell membrane</keyword>
<evidence type="ECO:0000256" key="9">
    <source>
        <dbReference type="SAM" id="Phobius"/>
    </source>
</evidence>
<keyword evidence="7 11" id="KW-0675">Receptor</keyword>
<comment type="caution">
    <text evidence="11">The sequence shown here is derived from an EMBL/GenBank/DDBJ whole genome shotgun (WGS) entry which is preliminary data.</text>
</comment>
<dbReference type="GO" id="GO:0071880">
    <property type="term" value="P:adenylate cyclase-activating adrenergic receptor signaling pathway"/>
    <property type="evidence" value="ECO:0007669"/>
    <property type="project" value="TreeGrafter"/>
</dbReference>
<keyword evidence="4 9" id="KW-1133">Transmembrane helix</keyword>
<dbReference type="Gene3D" id="1.20.1070.10">
    <property type="entry name" value="Rhodopsin 7-helix transmembrane proteins"/>
    <property type="match status" value="1"/>
</dbReference>
<dbReference type="InterPro" id="IPR017452">
    <property type="entry name" value="GPCR_Rhodpsn_7TM"/>
</dbReference>
<dbReference type="Proteomes" id="UP001152320">
    <property type="component" value="Chromosome 5"/>
</dbReference>
<sequence length="237" mass="26864">METNASCQNFSEQGAYPCSEERTVAEPLLFLTVLLGIMVNGFVITAALCSAGLRTTANAFVINLALADMLMNIFAFWYFLISFKHTLESFFCKLIIAGIETFYGSILYTLTLISVNRYIAVTKSRRLYLAIFKQKFVAAGIVTIWGSSIVVSVFRIATIHLYNAEELRCDLTTRPWREVYISLAIVLIYYIVPVVIITGSYFRIYLHIRRHNRLMKSQFQTELTSVSSRDVGSAAKR</sequence>
<feature type="transmembrane region" description="Helical" evidence="9">
    <location>
        <begin position="136"/>
        <end position="159"/>
    </location>
</feature>
<dbReference type="AlphaFoldDB" id="A0A9Q1CB62"/>
<protein>
    <submittedName>
        <fullName evidence="11">Melatonin receptor type 1C</fullName>
    </submittedName>
</protein>
<dbReference type="PRINTS" id="PR00237">
    <property type="entry name" value="GPCRRHODOPSN"/>
</dbReference>
<feature type="transmembrane region" description="Helical" evidence="9">
    <location>
        <begin position="93"/>
        <end position="115"/>
    </location>
</feature>
<evidence type="ECO:0000256" key="7">
    <source>
        <dbReference type="ARBA" id="ARBA00023170"/>
    </source>
</evidence>
<evidence type="ECO:0000256" key="6">
    <source>
        <dbReference type="ARBA" id="ARBA00023136"/>
    </source>
</evidence>
<dbReference type="PANTHER" id="PTHR24248">
    <property type="entry name" value="ADRENERGIC RECEPTOR-RELATED G-PROTEIN COUPLED RECEPTOR"/>
    <property type="match status" value="1"/>
</dbReference>
<dbReference type="GO" id="GO:0004930">
    <property type="term" value="F:G protein-coupled receptor activity"/>
    <property type="evidence" value="ECO:0007669"/>
    <property type="project" value="UniProtKB-KW"/>
</dbReference>
<gene>
    <name evidence="11" type="ORF">HOLleu_12429</name>
</gene>
<feature type="transmembrane region" description="Helical" evidence="9">
    <location>
        <begin position="29"/>
        <end position="53"/>
    </location>
</feature>
<evidence type="ECO:0000256" key="5">
    <source>
        <dbReference type="ARBA" id="ARBA00023040"/>
    </source>
</evidence>
<evidence type="ECO:0000256" key="4">
    <source>
        <dbReference type="ARBA" id="ARBA00022989"/>
    </source>
</evidence>
<dbReference type="PROSITE" id="PS50262">
    <property type="entry name" value="G_PROTEIN_RECEP_F1_2"/>
    <property type="match status" value="1"/>
</dbReference>
<feature type="domain" description="G-protein coupled receptors family 1 profile" evidence="10">
    <location>
        <begin position="39"/>
        <end position="237"/>
    </location>
</feature>
<keyword evidence="6 9" id="KW-0472">Membrane</keyword>
<dbReference type="SUPFAM" id="SSF81321">
    <property type="entry name" value="Family A G protein-coupled receptor-like"/>
    <property type="match status" value="1"/>
</dbReference>
<dbReference type="PANTHER" id="PTHR24248:SF66">
    <property type="entry name" value="OCTOPAMINE RECEPTOR BETA-3R"/>
    <property type="match status" value="1"/>
</dbReference>
<organism evidence="11 12">
    <name type="scientific">Holothuria leucospilota</name>
    <name type="common">Black long sea cucumber</name>
    <name type="synonym">Mertensiothuria leucospilota</name>
    <dbReference type="NCBI Taxonomy" id="206669"/>
    <lineage>
        <taxon>Eukaryota</taxon>
        <taxon>Metazoa</taxon>
        <taxon>Echinodermata</taxon>
        <taxon>Eleutherozoa</taxon>
        <taxon>Echinozoa</taxon>
        <taxon>Holothuroidea</taxon>
        <taxon>Aspidochirotacea</taxon>
        <taxon>Aspidochirotida</taxon>
        <taxon>Holothuriidae</taxon>
        <taxon>Holothuria</taxon>
    </lineage>
</organism>
<feature type="transmembrane region" description="Helical" evidence="9">
    <location>
        <begin position="60"/>
        <end position="81"/>
    </location>
</feature>
<feature type="transmembrane region" description="Helical" evidence="9">
    <location>
        <begin position="179"/>
        <end position="206"/>
    </location>
</feature>
<keyword evidence="3 9" id="KW-0812">Transmembrane</keyword>
<evidence type="ECO:0000256" key="3">
    <source>
        <dbReference type="ARBA" id="ARBA00022692"/>
    </source>
</evidence>
<accession>A0A9Q1CB62</accession>
<evidence type="ECO:0000256" key="1">
    <source>
        <dbReference type="ARBA" id="ARBA00004651"/>
    </source>
</evidence>
<dbReference type="GO" id="GO:0005886">
    <property type="term" value="C:plasma membrane"/>
    <property type="evidence" value="ECO:0007669"/>
    <property type="project" value="UniProtKB-SubCell"/>
</dbReference>
<comment type="subcellular location">
    <subcellularLocation>
        <location evidence="1">Cell membrane</location>
        <topology evidence="1">Multi-pass membrane protein</topology>
    </subcellularLocation>
</comment>
<dbReference type="Pfam" id="PF00001">
    <property type="entry name" value="7tm_1"/>
    <property type="match status" value="1"/>
</dbReference>
<dbReference type="OrthoDB" id="5975505at2759"/>